<feature type="active site" evidence="9">
    <location>
        <position position="111"/>
    </location>
</feature>
<keyword evidence="5 9" id="KW-0064">Aspartyl protease</keyword>
<feature type="transmembrane region" description="Helical" evidence="9">
    <location>
        <begin position="83"/>
        <end position="101"/>
    </location>
</feature>
<comment type="function">
    <text evidence="9">This protein specifically catalyzes the removal of signal peptides from prolipoproteins.</text>
</comment>
<comment type="caution">
    <text evidence="9">Lacks conserved residue(s) required for the propagation of feature annotation.</text>
</comment>
<evidence type="ECO:0000256" key="5">
    <source>
        <dbReference type="ARBA" id="ARBA00022750"/>
    </source>
</evidence>
<evidence type="ECO:0000256" key="4">
    <source>
        <dbReference type="ARBA" id="ARBA00022692"/>
    </source>
</evidence>
<keyword evidence="7 9" id="KW-1133">Transmembrane helix</keyword>
<dbReference type="RefSeq" id="WP_072902272.1">
    <property type="nucleotide sequence ID" value="NZ_FRAD01000005.1"/>
</dbReference>
<evidence type="ECO:0000256" key="9">
    <source>
        <dbReference type="HAMAP-Rule" id="MF_00161"/>
    </source>
</evidence>
<accession>A0A1M6L6I6</accession>
<feature type="transmembrane region" description="Helical" evidence="9">
    <location>
        <begin position="121"/>
        <end position="145"/>
    </location>
</feature>
<evidence type="ECO:0000256" key="2">
    <source>
        <dbReference type="ARBA" id="ARBA00022475"/>
    </source>
</evidence>
<feature type="transmembrane region" description="Helical" evidence="9">
    <location>
        <begin position="58"/>
        <end position="76"/>
    </location>
</feature>
<reference evidence="11 12" key="1">
    <citation type="submission" date="2016-11" db="EMBL/GenBank/DDBJ databases">
        <authorList>
            <person name="Jaros S."/>
            <person name="Januszkiewicz K."/>
            <person name="Wedrychowicz H."/>
        </authorList>
    </citation>
    <scope>NUCLEOTIDE SEQUENCE [LARGE SCALE GENOMIC DNA]</scope>
    <source>
        <strain evidence="11 12">DSM 3090</strain>
    </source>
</reference>
<gene>
    <name evidence="9" type="primary">lspA</name>
    <name evidence="11" type="ORF">SAMN02745248_00643</name>
</gene>
<comment type="similarity">
    <text evidence="1 9 10">Belongs to the peptidase A8 family.</text>
</comment>
<comment type="pathway">
    <text evidence="9">Protein modification; lipoprotein biosynthesis (signal peptide cleavage).</text>
</comment>
<keyword evidence="8 9" id="KW-0472">Membrane</keyword>
<feature type="active site" evidence="9">
    <location>
        <position position="130"/>
    </location>
</feature>
<comment type="subcellular location">
    <subcellularLocation>
        <location evidence="9">Cell membrane</location>
        <topology evidence="9">Multi-pass membrane protein</topology>
    </subcellularLocation>
</comment>
<dbReference type="PRINTS" id="PR00781">
    <property type="entry name" value="LIPOSIGPTASE"/>
</dbReference>
<evidence type="ECO:0000256" key="3">
    <source>
        <dbReference type="ARBA" id="ARBA00022670"/>
    </source>
</evidence>
<dbReference type="STRING" id="1121331.SAMN02745248_00643"/>
<dbReference type="GO" id="GO:0006508">
    <property type="term" value="P:proteolysis"/>
    <property type="evidence" value="ECO:0007669"/>
    <property type="project" value="UniProtKB-KW"/>
</dbReference>
<keyword evidence="12" id="KW-1185">Reference proteome</keyword>
<comment type="catalytic activity">
    <reaction evidence="9">
        <text>Release of signal peptides from bacterial membrane prolipoproteins. Hydrolyzes -Xaa-Yaa-Zaa-|-(S,diacylglyceryl)Cys-, in which Xaa is hydrophobic (preferably Leu), and Yaa (Ala or Ser) and Zaa (Gly or Ala) have small, neutral side chains.</text>
        <dbReference type="EC" id="3.4.23.36"/>
    </reaction>
</comment>
<dbReference type="AlphaFoldDB" id="A0A1M6L6I6"/>
<keyword evidence="3 9" id="KW-0645">Protease</keyword>
<keyword evidence="2 9" id="KW-1003">Cell membrane</keyword>
<evidence type="ECO:0000256" key="1">
    <source>
        <dbReference type="ARBA" id="ARBA00006139"/>
    </source>
</evidence>
<evidence type="ECO:0000313" key="12">
    <source>
        <dbReference type="Proteomes" id="UP000183952"/>
    </source>
</evidence>
<dbReference type="Proteomes" id="UP000183952">
    <property type="component" value="Unassembled WGS sequence"/>
</dbReference>
<dbReference type="NCBIfam" id="TIGR00077">
    <property type="entry name" value="lspA"/>
    <property type="match status" value="1"/>
</dbReference>
<evidence type="ECO:0000256" key="8">
    <source>
        <dbReference type="ARBA" id="ARBA00023136"/>
    </source>
</evidence>
<evidence type="ECO:0000256" key="10">
    <source>
        <dbReference type="RuleBase" id="RU004181"/>
    </source>
</evidence>
<dbReference type="EC" id="3.4.23.36" evidence="9"/>
<dbReference type="OrthoDB" id="9810259at2"/>
<proteinExistence type="inferred from homology"/>
<dbReference type="PANTHER" id="PTHR33695:SF1">
    <property type="entry name" value="LIPOPROTEIN SIGNAL PEPTIDASE"/>
    <property type="match status" value="1"/>
</dbReference>
<dbReference type="Pfam" id="PF01252">
    <property type="entry name" value="Peptidase_A8"/>
    <property type="match status" value="1"/>
</dbReference>
<dbReference type="HAMAP" id="MF_00161">
    <property type="entry name" value="LspA"/>
    <property type="match status" value="1"/>
</dbReference>
<dbReference type="GO" id="GO:0005886">
    <property type="term" value="C:plasma membrane"/>
    <property type="evidence" value="ECO:0007669"/>
    <property type="project" value="UniProtKB-SubCell"/>
</dbReference>
<dbReference type="UniPathway" id="UPA00665"/>
<evidence type="ECO:0000256" key="6">
    <source>
        <dbReference type="ARBA" id="ARBA00022801"/>
    </source>
</evidence>
<organism evidence="11 12">
    <name type="scientific">Hathewaya proteolytica DSM 3090</name>
    <dbReference type="NCBI Taxonomy" id="1121331"/>
    <lineage>
        <taxon>Bacteria</taxon>
        <taxon>Bacillati</taxon>
        <taxon>Bacillota</taxon>
        <taxon>Clostridia</taxon>
        <taxon>Eubacteriales</taxon>
        <taxon>Clostridiaceae</taxon>
        <taxon>Hathewaya</taxon>
    </lineage>
</organism>
<dbReference type="GO" id="GO:0004190">
    <property type="term" value="F:aspartic-type endopeptidase activity"/>
    <property type="evidence" value="ECO:0007669"/>
    <property type="project" value="UniProtKB-UniRule"/>
</dbReference>
<name>A0A1M6L6I6_9CLOT</name>
<dbReference type="EMBL" id="FRAD01000005">
    <property type="protein sequence ID" value="SHJ66815.1"/>
    <property type="molecule type" value="Genomic_DNA"/>
</dbReference>
<evidence type="ECO:0000256" key="7">
    <source>
        <dbReference type="ARBA" id="ARBA00022989"/>
    </source>
</evidence>
<dbReference type="PANTHER" id="PTHR33695">
    <property type="entry name" value="LIPOPROTEIN SIGNAL PEPTIDASE"/>
    <property type="match status" value="1"/>
</dbReference>
<protein>
    <recommendedName>
        <fullName evidence="9">Lipoprotein signal peptidase</fullName>
        <ecNumber evidence="9">3.4.23.36</ecNumber>
    </recommendedName>
    <alternativeName>
        <fullName evidence="9">Prolipoprotein signal peptidase</fullName>
    </alternativeName>
    <alternativeName>
        <fullName evidence="9">Signal peptidase II</fullName>
        <shortName evidence="9">SPase II</shortName>
    </alternativeName>
</protein>
<keyword evidence="6 9" id="KW-0378">Hydrolase</keyword>
<sequence>MILFAVIFFAGIVIDRVTKLWAIDTLKLQEIIVHKDFFKFEYLENRGAAFGIMQNKQVLLAIIAVLSLIFGGIYLYKYAKKSKLMYCSLALIATGAVGNLIDRIYYRYVVDFICFHYKDLYYFPTFNVADICVTVGEFLMILFILKGGFNDKETHSR</sequence>
<dbReference type="InterPro" id="IPR001872">
    <property type="entry name" value="Peptidase_A8"/>
</dbReference>
<keyword evidence="4 9" id="KW-0812">Transmembrane</keyword>
<evidence type="ECO:0000313" key="11">
    <source>
        <dbReference type="EMBL" id="SHJ66815.1"/>
    </source>
</evidence>